<dbReference type="AlphaFoldDB" id="A0AAV9ZUY8"/>
<proteinExistence type="predicted"/>
<reference evidence="1 2" key="1">
    <citation type="journal article" date="2024" name="J Genomics">
        <title>Draft genome sequencing and assembly of Favolaschia claudopus CIRM-BRFM 2984 isolated from oak limbs.</title>
        <authorList>
            <person name="Navarro D."/>
            <person name="Drula E."/>
            <person name="Chaduli D."/>
            <person name="Cazenave R."/>
            <person name="Ahrendt S."/>
            <person name="Wang J."/>
            <person name="Lipzen A."/>
            <person name="Daum C."/>
            <person name="Barry K."/>
            <person name="Grigoriev I.V."/>
            <person name="Favel A."/>
            <person name="Rosso M.N."/>
            <person name="Martin F."/>
        </authorList>
    </citation>
    <scope>NUCLEOTIDE SEQUENCE [LARGE SCALE GENOMIC DNA]</scope>
    <source>
        <strain evidence="1 2">CIRM-BRFM 2984</strain>
    </source>
</reference>
<name>A0AAV9ZUY8_9AGAR</name>
<keyword evidence="2" id="KW-1185">Reference proteome</keyword>
<accession>A0AAV9ZUY8</accession>
<evidence type="ECO:0000313" key="2">
    <source>
        <dbReference type="Proteomes" id="UP001362999"/>
    </source>
</evidence>
<gene>
    <name evidence="1" type="ORF">R3P38DRAFT_2802832</name>
</gene>
<evidence type="ECO:0000313" key="1">
    <source>
        <dbReference type="EMBL" id="KAK6992361.1"/>
    </source>
</evidence>
<sequence>MTRYEYNCAQSSSQQRKSIKVEDVSKQRDKGKMTVYPCDGWLTIWGSADTSEWFVRIRHNDCHQKYVSVEVPPNVKAYILENVDLRTSQLWKQILVKHPKPTFTRKSVYNIWAKAQQDRWKRHEDELKSARILLEEFSKSTRLSLSRFRMAARVPVSRLLRLLSQPFYANGRGKFGRLAWTRHIARHVVRTWGMEVMQCLSDKDISEINALLAELPDDVKYQLCFWHAIRAVKGRLAIVGRQPAYYNADEAFSEYDWIDRDFVPINQMTPTQRESANLEVAQDALPTIRVVFNNQPVPSAPARPRIVINLNGHNVGNNTDSQAALEELIER</sequence>
<dbReference type="EMBL" id="JAWWNJ010000111">
    <property type="protein sequence ID" value="KAK6992361.1"/>
    <property type="molecule type" value="Genomic_DNA"/>
</dbReference>
<comment type="caution">
    <text evidence="1">The sequence shown here is derived from an EMBL/GenBank/DDBJ whole genome shotgun (WGS) entry which is preliminary data.</text>
</comment>
<organism evidence="1 2">
    <name type="scientific">Favolaschia claudopus</name>
    <dbReference type="NCBI Taxonomy" id="2862362"/>
    <lineage>
        <taxon>Eukaryota</taxon>
        <taxon>Fungi</taxon>
        <taxon>Dikarya</taxon>
        <taxon>Basidiomycota</taxon>
        <taxon>Agaricomycotina</taxon>
        <taxon>Agaricomycetes</taxon>
        <taxon>Agaricomycetidae</taxon>
        <taxon>Agaricales</taxon>
        <taxon>Marasmiineae</taxon>
        <taxon>Mycenaceae</taxon>
        <taxon>Favolaschia</taxon>
    </lineage>
</organism>
<protein>
    <recommendedName>
        <fullName evidence="3">Transposase</fullName>
    </recommendedName>
</protein>
<evidence type="ECO:0008006" key="3">
    <source>
        <dbReference type="Google" id="ProtNLM"/>
    </source>
</evidence>
<dbReference type="Proteomes" id="UP001362999">
    <property type="component" value="Unassembled WGS sequence"/>
</dbReference>